<dbReference type="Proteomes" id="UP000827092">
    <property type="component" value="Unassembled WGS sequence"/>
</dbReference>
<evidence type="ECO:0000256" key="2">
    <source>
        <dbReference type="SAM" id="MobiDB-lite"/>
    </source>
</evidence>
<feature type="compositionally biased region" description="Basic and acidic residues" evidence="2">
    <location>
        <begin position="273"/>
        <end position="286"/>
    </location>
</feature>
<dbReference type="SUPFAM" id="SSF58064">
    <property type="entry name" value="Influenza hemagglutinin (stalk)"/>
    <property type="match status" value="1"/>
</dbReference>
<feature type="compositionally biased region" description="Basic residues" evidence="2">
    <location>
        <begin position="340"/>
        <end position="352"/>
    </location>
</feature>
<evidence type="ECO:0000256" key="1">
    <source>
        <dbReference type="SAM" id="Coils"/>
    </source>
</evidence>
<evidence type="ECO:0000313" key="4">
    <source>
        <dbReference type="Proteomes" id="UP000827092"/>
    </source>
</evidence>
<feature type="compositionally biased region" description="Basic residues" evidence="2">
    <location>
        <begin position="216"/>
        <end position="234"/>
    </location>
</feature>
<feature type="compositionally biased region" description="Polar residues" evidence="2">
    <location>
        <begin position="353"/>
        <end position="370"/>
    </location>
</feature>
<protein>
    <submittedName>
        <fullName evidence="3">Uncharacterized protein</fullName>
    </submittedName>
</protein>
<keyword evidence="4" id="KW-1185">Reference proteome</keyword>
<feature type="coiled-coil region" evidence="1">
    <location>
        <begin position="147"/>
        <end position="181"/>
    </location>
</feature>
<accession>A0AAV6VIF2</accession>
<feature type="compositionally biased region" description="Basic residues" evidence="2">
    <location>
        <begin position="405"/>
        <end position="416"/>
    </location>
</feature>
<feature type="region of interest" description="Disordered" evidence="2">
    <location>
        <begin position="208"/>
        <end position="416"/>
    </location>
</feature>
<keyword evidence="1" id="KW-0175">Coiled coil</keyword>
<name>A0AAV6VIF2_9ARAC</name>
<organism evidence="3 4">
    <name type="scientific">Oedothorax gibbosus</name>
    <dbReference type="NCBI Taxonomy" id="931172"/>
    <lineage>
        <taxon>Eukaryota</taxon>
        <taxon>Metazoa</taxon>
        <taxon>Ecdysozoa</taxon>
        <taxon>Arthropoda</taxon>
        <taxon>Chelicerata</taxon>
        <taxon>Arachnida</taxon>
        <taxon>Araneae</taxon>
        <taxon>Araneomorphae</taxon>
        <taxon>Entelegynae</taxon>
        <taxon>Araneoidea</taxon>
        <taxon>Linyphiidae</taxon>
        <taxon>Erigoninae</taxon>
        <taxon>Oedothorax</taxon>
    </lineage>
</organism>
<proteinExistence type="predicted"/>
<feature type="compositionally biased region" description="Basic and acidic residues" evidence="2">
    <location>
        <begin position="371"/>
        <end position="391"/>
    </location>
</feature>
<sequence length="416" mass="48454">MFLALTLEEISSYVRRPLFTNVLAEPFLANSSAKSFRKRSQLLLKGHTMATFCDEVADALLRRVVVLLNDPQSSRETELLTLRLICVSEKLRKPWSDAKAFGDVAARTEIQDVNTKVMESHEHGDHPNNKEIIGDVNNEIEDVNYEFGDVNNNIEKAINEIKDVNKNIKDVSNEIGDVNTEIKYPIQNQQTTRQGRTCLQRIFQYDKTRDMQRSERHPKRSIWTRIKRRLTRPRPLRDQEHERSRSPRRTRSCWGMIPIGRRGRKRTRPATTDPERPRDHQNDLRPRPSRRTKTPERFQPQKRQTIKKAPDEETTQSTEWPDYQEGPKGMPELDHGRAGPSKKTHIPKRCKQQKGQTIQEDLEGQGTQTTKEPDHQEGPRPSRDTGHEIPSRKTTSCWAMFPRSRLGRRRTRHVST</sequence>
<feature type="compositionally biased region" description="Basic and acidic residues" evidence="2">
    <location>
        <begin position="235"/>
        <end position="245"/>
    </location>
</feature>
<evidence type="ECO:0000313" key="3">
    <source>
        <dbReference type="EMBL" id="KAG8196312.1"/>
    </source>
</evidence>
<reference evidence="3 4" key="1">
    <citation type="journal article" date="2022" name="Nat. Ecol. Evol.">
        <title>A masculinizing supergene underlies an exaggerated male reproductive morph in a spider.</title>
        <authorList>
            <person name="Hendrickx F."/>
            <person name="De Corte Z."/>
            <person name="Sonet G."/>
            <person name="Van Belleghem S.M."/>
            <person name="Kostlbacher S."/>
            <person name="Vangestel C."/>
        </authorList>
    </citation>
    <scope>NUCLEOTIDE SEQUENCE [LARGE SCALE GENOMIC DNA]</scope>
    <source>
        <strain evidence="3">W744_W776</strain>
    </source>
</reference>
<dbReference type="AlphaFoldDB" id="A0AAV6VIF2"/>
<gene>
    <name evidence="3" type="ORF">JTE90_013797</name>
</gene>
<comment type="caution">
    <text evidence="3">The sequence shown here is derived from an EMBL/GenBank/DDBJ whole genome shotgun (WGS) entry which is preliminary data.</text>
</comment>
<dbReference type="EMBL" id="JAFNEN010000072">
    <property type="protein sequence ID" value="KAG8196312.1"/>
    <property type="molecule type" value="Genomic_DNA"/>
</dbReference>